<dbReference type="VEuPathDB" id="FungiDB:PCH_Pc21g08980"/>
<evidence type="ECO:0000313" key="2">
    <source>
        <dbReference type="Proteomes" id="UP000000724"/>
    </source>
</evidence>
<sequence length="147" mass="16703">MRLWSNSIDNLRNEDWAVPLQEMGRMKRAPIFPHNIQGILLEMTIRRPIGVQEVFDIDRISFIPDCRTSLVPSSKDELASQLRYLAWLSLLAPHPIEWHSAIRVQSLDHGLKTVTTSRCGTKNRTVAHGIVAETGSNRVAISFMPFN</sequence>
<dbReference type="Proteomes" id="UP000000724">
    <property type="component" value="Contig Pc00c21"/>
</dbReference>
<dbReference type="EMBL" id="AM920436">
    <property type="protein sequence ID" value="CAP95795.1"/>
    <property type="molecule type" value="Genomic_DNA"/>
</dbReference>
<dbReference type="HOGENOM" id="CLU_1768718_0_0_1"/>
<name>B6HMR6_PENRW</name>
<dbReference type="AlphaFoldDB" id="B6HMR6"/>
<protein>
    <submittedName>
        <fullName evidence="1">Uncharacterized protein</fullName>
    </submittedName>
</protein>
<proteinExistence type="predicted"/>
<reference evidence="1 2" key="1">
    <citation type="journal article" date="2008" name="Nat. Biotechnol.">
        <title>Genome sequencing and analysis of the filamentous fungus Penicillium chrysogenum.</title>
        <authorList>
            <person name="van den Berg M.A."/>
            <person name="Albang R."/>
            <person name="Albermann K."/>
            <person name="Badger J.H."/>
            <person name="Daran J.-M."/>
            <person name="Driessen A.J.M."/>
            <person name="Garcia-Estrada C."/>
            <person name="Fedorova N.D."/>
            <person name="Harris D.M."/>
            <person name="Heijne W.H.M."/>
            <person name="Joardar V.S."/>
            <person name="Kiel J.A.K.W."/>
            <person name="Kovalchuk A."/>
            <person name="Martin J.F."/>
            <person name="Nierman W.C."/>
            <person name="Nijland J.G."/>
            <person name="Pronk J.T."/>
            <person name="Roubos J.A."/>
            <person name="van der Klei I.J."/>
            <person name="van Peij N.N.M.E."/>
            <person name="Veenhuis M."/>
            <person name="von Doehren H."/>
            <person name="Wagner C."/>
            <person name="Wortman J.R."/>
            <person name="Bovenberg R.A.L."/>
        </authorList>
    </citation>
    <scope>NUCLEOTIDE SEQUENCE [LARGE SCALE GENOMIC DNA]</scope>
    <source>
        <strain evidence="2">ATCC 28089 / DSM 1075 / NRRL 1951 / Wisconsin 54-1255</strain>
    </source>
</reference>
<keyword evidence="2" id="KW-1185">Reference proteome</keyword>
<accession>B6HMR6</accession>
<organism evidence="1 2">
    <name type="scientific">Penicillium rubens (strain ATCC 28089 / DSM 1075 / NRRL 1951 / Wisconsin 54-1255)</name>
    <name type="common">Penicillium chrysogenum</name>
    <dbReference type="NCBI Taxonomy" id="500485"/>
    <lineage>
        <taxon>Eukaryota</taxon>
        <taxon>Fungi</taxon>
        <taxon>Dikarya</taxon>
        <taxon>Ascomycota</taxon>
        <taxon>Pezizomycotina</taxon>
        <taxon>Eurotiomycetes</taxon>
        <taxon>Eurotiomycetidae</taxon>
        <taxon>Eurotiales</taxon>
        <taxon>Aspergillaceae</taxon>
        <taxon>Penicillium</taxon>
        <taxon>Penicillium chrysogenum species complex</taxon>
    </lineage>
</organism>
<evidence type="ECO:0000313" key="1">
    <source>
        <dbReference type="EMBL" id="CAP95795.1"/>
    </source>
</evidence>
<gene>
    <name evidence="1" type="ORF">Pc21g08980</name>
    <name evidence="1" type="ORF">PCH_Pc21g08980</name>
</gene>